<accession>A0A382RGL0</accession>
<dbReference type="AlphaFoldDB" id="A0A382RGL0"/>
<feature type="transmembrane region" description="Helical" evidence="1">
    <location>
        <begin position="73"/>
        <end position="94"/>
    </location>
</feature>
<feature type="transmembrane region" description="Helical" evidence="1">
    <location>
        <begin position="132"/>
        <end position="153"/>
    </location>
</feature>
<evidence type="ECO:0000256" key="1">
    <source>
        <dbReference type="SAM" id="Phobius"/>
    </source>
</evidence>
<proteinExistence type="predicted"/>
<sequence length="182" mass="20031">MVQEQFSKQEAETYAGLVTFCETHKDIETALKCSRCGKAICPYCMIQTPVGARCRSCANLQKSPVVTLSLTRFILTLLTTVVLSVVIGTIWGYFLPDIRTVLFLPIIVPLGVGYVIGESISIVSNRKRTRLLAWMAGVATVSAFVISSLILTFGRESHILSWGIMELLVVGISVYLAVTRIR</sequence>
<gene>
    <name evidence="2" type="ORF">METZ01_LOCUS348595</name>
</gene>
<evidence type="ECO:0008006" key="3">
    <source>
        <dbReference type="Google" id="ProtNLM"/>
    </source>
</evidence>
<protein>
    <recommendedName>
        <fullName evidence="3">B box-type domain-containing protein</fullName>
    </recommendedName>
</protein>
<dbReference type="EMBL" id="UINC01120936">
    <property type="protein sequence ID" value="SVC95741.1"/>
    <property type="molecule type" value="Genomic_DNA"/>
</dbReference>
<feature type="transmembrane region" description="Helical" evidence="1">
    <location>
        <begin position="100"/>
        <end position="120"/>
    </location>
</feature>
<reference evidence="2" key="1">
    <citation type="submission" date="2018-05" db="EMBL/GenBank/DDBJ databases">
        <authorList>
            <person name="Lanie J.A."/>
            <person name="Ng W.-L."/>
            <person name="Kazmierczak K.M."/>
            <person name="Andrzejewski T.M."/>
            <person name="Davidsen T.M."/>
            <person name="Wayne K.J."/>
            <person name="Tettelin H."/>
            <person name="Glass J.I."/>
            <person name="Rusch D."/>
            <person name="Podicherti R."/>
            <person name="Tsui H.-C.T."/>
            <person name="Winkler M.E."/>
        </authorList>
    </citation>
    <scope>NUCLEOTIDE SEQUENCE</scope>
</reference>
<evidence type="ECO:0000313" key="2">
    <source>
        <dbReference type="EMBL" id="SVC95741.1"/>
    </source>
</evidence>
<organism evidence="2">
    <name type="scientific">marine metagenome</name>
    <dbReference type="NCBI Taxonomy" id="408172"/>
    <lineage>
        <taxon>unclassified sequences</taxon>
        <taxon>metagenomes</taxon>
        <taxon>ecological metagenomes</taxon>
    </lineage>
</organism>
<keyword evidence="1" id="KW-0472">Membrane</keyword>
<feature type="transmembrane region" description="Helical" evidence="1">
    <location>
        <begin position="159"/>
        <end position="178"/>
    </location>
</feature>
<name>A0A382RGL0_9ZZZZ</name>
<keyword evidence="1" id="KW-0812">Transmembrane</keyword>
<keyword evidence="1" id="KW-1133">Transmembrane helix</keyword>